<evidence type="ECO:0000313" key="16">
    <source>
        <dbReference type="Proteomes" id="UP000663872"/>
    </source>
</evidence>
<dbReference type="InterPro" id="IPR003855">
    <property type="entry name" value="K+_transporter"/>
</dbReference>
<keyword evidence="3" id="KW-1003">Cell membrane</keyword>
<feature type="transmembrane region" description="Helical" evidence="12">
    <location>
        <begin position="553"/>
        <end position="578"/>
    </location>
</feature>
<protein>
    <recommendedName>
        <fullName evidence="17">Potassium transporter</fullName>
    </recommendedName>
</protein>
<dbReference type="GO" id="GO:0016020">
    <property type="term" value="C:membrane"/>
    <property type="evidence" value="ECO:0007669"/>
    <property type="project" value="UniProtKB-SubCell"/>
</dbReference>
<evidence type="ECO:0000256" key="12">
    <source>
        <dbReference type="SAM" id="Phobius"/>
    </source>
</evidence>
<dbReference type="PANTHER" id="PTHR30540">
    <property type="entry name" value="OSMOTIC STRESS POTASSIUM TRANSPORTER"/>
    <property type="match status" value="1"/>
</dbReference>
<feature type="transmembrane region" description="Helical" evidence="12">
    <location>
        <begin position="315"/>
        <end position="337"/>
    </location>
</feature>
<dbReference type="AlphaFoldDB" id="A0A818VCA1"/>
<keyword evidence="4" id="KW-0633">Potassium transport</keyword>
<keyword evidence="7" id="KW-0630">Potassium</keyword>
<feature type="transmembrane region" description="Helical" evidence="12">
    <location>
        <begin position="367"/>
        <end position="392"/>
    </location>
</feature>
<dbReference type="InterPro" id="IPR053951">
    <property type="entry name" value="K_trans_N"/>
</dbReference>
<keyword evidence="9" id="KW-0406">Ion transport</keyword>
<evidence type="ECO:0000256" key="3">
    <source>
        <dbReference type="ARBA" id="ARBA00022475"/>
    </source>
</evidence>
<evidence type="ECO:0000256" key="8">
    <source>
        <dbReference type="ARBA" id="ARBA00022989"/>
    </source>
</evidence>
<feature type="transmembrane region" description="Helical" evidence="12">
    <location>
        <begin position="168"/>
        <end position="193"/>
    </location>
</feature>
<proteinExistence type="inferred from homology"/>
<evidence type="ECO:0000256" key="5">
    <source>
        <dbReference type="ARBA" id="ARBA00022692"/>
    </source>
</evidence>
<name>A0A818VCA1_9BILA</name>
<dbReference type="GO" id="GO:0015079">
    <property type="term" value="F:potassium ion transmembrane transporter activity"/>
    <property type="evidence" value="ECO:0007669"/>
    <property type="project" value="InterPro"/>
</dbReference>
<feature type="transmembrane region" description="Helical" evidence="12">
    <location>
        <begin position="663"/>
        <end position="682"/>
    </location>
</feature>
<feature type="domain" description="K+ potassium transporter integral membrane" evidence="13">
    <location>
        <begin position="278"/>
        <end position="717"/>
    </location>
</feature>
<feature type="region of interest" description="Disordered" evidence="11">
    <location>
        <begin position="12"/>
        <end position="34"/>
    </location>
</feature>
<evidence type="ECO:0000256" key="2">
    <source>
        <dbReference type="ARBA" id="ARBA00022448"/>
    </source>
</evidence>
<evidence type="ECO:0000259" key="13">
    <source>
        <dbReference type="Pfam" id="PF02705"/>
    </source>
</evidence>
<evidence type="ECO:0000256" key="4">
    <source>
        <dbReference type="ARBA" id="ARBA00022538"/>
    </source>
</evidence>
<feature type="transmembrane region" description="Helical" evidence="12">
    <location>
        <begin position="599"/>
        <end position="623"/>
    </location>
</feature>
<dbReference type="Pfam" id="PF22776">
    <property type="entry name" value="K_trans_C"/>
    <property type="match status" value="1"/>
</dbReference>
<evidence type="ECO:0000256" key="6">
    <source>
        <dbReference type="ARBA" id="ARBA00022847"/>
    </source>
</evidence>
<dbReference type="EMBL" id="CAJNYT010005083">
    <property type="protein sequence ID" value="CAF3712903.1"/>
    <property type="molecule type" value="Genomic_DNA"/>
</dbReference>
<feature type="transmembrane region" description="Helical" evidence="12">
    <location>
        <begin position="44"/>
        <end position="68"/>
    </location>
</feature>
<feature type="transmembrane region" description="Helical" evidence="12">
    <location>
        <begin position="513"/>
        <end position="533"/>
    </location>
</feature>
<evidence type="ECO:0000313" key="15">
    <source>
        <dbReference type="EMBL" id="CAF3712903.1"/>
    </source>
</evidence>
<gene>
    <name evidence="15" type="ORF">GRG538_LOCUS29130</name>
</gene>
<evidence type="ECO:0008006" key="17">
    <source>
        <dbReference type="Google" id="ProtNLM"/>
    </source>
</evidence>
<evidence type="ECO:0000256" key="7">
    <source>
        <dbReference type="ARBA" id="ARBA00022958"/>
    </source>
</evidence>
<feature type="transmembrane region" description="Helical" evidence="12">
    <location>
        <begin position="404"/>
        <end position="423"/>
    </location>
</feature>
<accession>A0A818VCA1</accession>
<dbReference type="Proteomes" id="UP000663872">
    <property type="component" value="Unassembled WGS sequence"/>
</dbReference>
<dbReference type="GO" id="GO:0015293">
    <property type="term" value="F:symporter activity"/>
    <property type="evidence" value="ECO:0007669"/>
    <property type="project" value="UniProtKB-KW"/>
</dbReference>
<evidence type="ECO:0000256" key="10">
    <source>
        <dbReference type="ARBA" id="ARBA00023136"/>
    </source>
</evidence>
<keyword evidence="8 12" id="KW-1133">Transmembrane helix</keyword>
<keyword evidence="5 12" id="KW-0812">Transmembrane</keyword>
<feature type="transmembrane region" description="Helical" evidence="12">
    <location>
        <begin position="205"/>
        <end position="224"/>
    </location>
</feature>
<evidence type="ECO:0000256" key="11">
    <source>
        <dbReference type="SAM" id="MobiDB-lite"/>
    </source>
</evidence>
<feature type="transmembrane region" description="Helical" evidence="12">
    <location>
        <begin position="273"/>
        <end position="295"/>
    </location>
</feature>
<feature type="domain" description="K+ potassium transporter integral membrane" evidence="13">
    <location>
        <begin position="115"/>
        <end position="233"/>
    </location>
</feature>
<feature type="transmembrane region" description="Helical" evidence="12">
    <location>
        <begin position="481"/>
        <end position="501"/>
    </location>
</feature>
<feature type="region of interest" description="Disordered" evidence="11">
    <location>
        <begin position="765"/>
        <end position="791"/>
    </location>
</feature>
<feature type="transmembrane region" description="Helical" evidence="12">
    <location>
        <begin position="115"/>
        <end position="138"/>
    </location>
</feature>
<organism evidence="15 16">
    <name type="scientific">Rotaria socialis</name>
    <dbReference type="NCBI Taxonomy" id="392032"/>
    <lineage>
        <taxon>Eukaryota</taxon>
        <taxon>Metazoa</taxon>
        <taxon>Spiralia</taxon>
        <taxon>Gnathifera</taxon>
        <taxon>Rotifera</taxon>
        <taxon>Eurotatoria</taxon>
        <taxon>Bdelloidea</taxon>
        <taxon>Philodinida</taxon>
        <taxon>Philodinidae</taxon>
        <taxon>Rotaria</taxon>
    </lineage>
</organism>
<feature type="domain" description="K+ potassium transporter C-terminal" evidence="14">
    <location>
        <begin position="822"/>
        <end position="977"/>
    </location>
</feature>
<feature type="transmembrane region" description="Helical" evidence="12">
    <location>
        <begin position="688"/>
        <end position="708"/>
    </location>
</feature>
<comment type="subcellular location">
    <subcellularLocation>
        <location evidence="1">Membrane</location>
        <topology evidence="1">Multi-pass membrane protein</topology>
    </subcellularLocation>
</comment>
<dbReference type="PANTHER" id="PTHR30540:SF83">
    <property type="entry name" value="K+ POTASSIUM TRANSPORTER"/>
    <property type="match status" value="1"/>
</dbReference>
<dbReference type="Pfam" id="PF02705">
    <property type="entry name" value="K_trans"/>
    <property type="match status" value="2"/>
</dbReference>
<reference evidence="15" key="1">
    <citation type="submission" date="2021-02" db="EMBL/GenBank/DDBJ databases">
        <authorList>
            <person name="Nowell W R."/>
        </authorList>
    </citation>
    <scope>NUCLEOTIDE SEQUENCE</scope>
</reference>
<keyword evidence="10 12" id="KW-0472">Membrane</keyword>
<feature type="transmembrane region" description="Helical" evidence="12">
    <location>
        <begin position="435"/>
        <end position="454"/>
    </location>
</feature>
<evidence type="ECO:0000256" key="9">
    <source>
        <dbReference type="ARBA" id="ARBA00023065"/>
    </source>
</evidence>
<sequence length="979" mass="108095">MVQNLISNIHTNGSVKNDKEKNTLSVSENSEHKTKGSSCKSIRLYLSLTIGSLGIIFGDIGTSPLYVIRTIFADNLHPTRQQCIGAISLVIWNLIIVASIKYGIFILMADNRGEGAISLVIWNLIIVASIKYGIFILMADNRGEGGTFALCALLTGEHSRLRARAKHVISIVSIFAASLLIGDGALTPAISVLSAVEGLATTSQALTKLILPVTVFIIVILFFVQMFGSSKIDLISNIHTNGSVKNDKEKNTLSVSENSEHKTKGSSCKSIRLYLSLTIGSLGIIFGDIGTSPLYVIRTIFADNLHPTRQQCIGAISLVIWNLIIVASIKYGIFILMADNRGEGGTFALCALLTGEHSRLRARAKHVISIVSIFAASLLIGDGALTPAISVLSAVEGLATTSQALTKLILPVTVFIIVILFFVQMFGSSKIGLTFAPIMIVWFVVLFSIGIWRITFDPSILRAFNPWEAVSYLIREKQKGFMQIGGVFLSVTGLEAFYADLGHFGRGPVRTSWLCVVLPSVVANYLGQGALIMHSPEMISNPFYNAGPACFRWPLIILATMATIIASQAIITGVFSLISQAASLGFSPPLRVIHTSKKVIGQIYVPAINWIILLMTISITLYFRSSGQLAHAYGVTVCSDMLITSILYMCVMRYVWNNHWIRVALFGTFLIIDITFLSANVVKFFEGAWVALLIAIVFFIFGFSWYYGQTLLRKYLNFYAQTTTLIQLPVRLGLSDLNGKLTQESKHEEFKRSGSLLLDYQTASSDEEDDDTTNEKVNMPPESLTNTDTTDNNRFEFIDDSDDDNNIFRISSTGNVAFTVTPGLGVFLTTSSRHTPHVFERVLARIHALPEVAIFLKLEYARIPIVDLTHRLKVEKYGTDERHFYHITARYGYSEHKIHLFDILQLAATEYHVPVPDGHKITFFIPAITIRVIRKGWRTLPSKLVLSIYSVLKNVFPFGQKNLHLSPDHTVSVGMVVPL</sequence>
<evidence type="ECO:0000256" key="1">
    <source>
        <dbReference type="ARBA" id="ARBA00004141"/>
    </source>
</evidence>
<keyword evidence="2" id="KW-0813">Transport</keyword>
<dbReference type="HAMAP" id="MF_01522">
    <property type="entry name" value="Kup"/>
    <property type="match status" value="1"/>
</dbReference>
<comment type="caution">
    <text evidence="15">The sequence shown here is derived from an EMBL/GenBank/DDBJ whole genome shotgun (WGS) entry which is preliminary data.</text>
</comment>
<feature type="transmembrane region" description="Helical" evidence="12">
    <location>
        <begin position="89"/>
        <end position="109"/>
    </location>
</feature>
<keyword evidence="6" id="KW-0769">Symport</keyword>
<evidence type="ECO:0000259" key="14">
    <source>
        <dbReference type="Pfam" id="PF22776"/>
    </source>
</evidence>
<dbReference type="InterPro" id="IPR053952">
    <property type="entry name" value="K_trans_C"/>
</dbReference>
<dbReference type="InterPro" id="IPR023051">
    <property type="entry name" value="Kup"/>
</dbReference>